<dbReference type="EMBL" id="LUKJ01000002">
    <property type="protein sequence ID" value="KZN20410.1"/>
    <property type="molecule type" value="Genomic_DNA"/>
</dbReference>
<dbReference type="Proteomes" id="UP000076489">
    <property type="component" value="Unassembled WGS sequence"/>
</dbReference>
<organism evidence="2 3">
    <name type="scientific">Pseudomonas fluorescens</name>
    <dbReference type="NCBI Taxonomy" id="294"/>
    <lineage>
        <taxon>Bacteria</taxon>
        <taxon>Pseudomonadati</taxon>
        <taxon>Pseudomonadota</taxon>
        <taxon>Gammaproteobacteria</taxon>
        <taxon>Pseudomonadales</taxon>
        <taxon>Pseudomonadaceae</taxon>
        <taxon>Pseudomonas</taxon>
    </lineage>
</organism>
<gene>
    <name evidence="2" type="ORF">A1D17_02400</name>
</gene>
<dbReference type="AlphaFoldDB" id="A0A166QK62"/>
<protein>
    <submittedName>
        <fullName evidence="2">Uncharacterized protein</fullName>
    </submittedName>
</protein>
<reference evidence="3" key="1">
    <citation type="submission" date="2016-03" db="EMBL/GenBank/DDBJ databases">
        <authorList>
            <person name="Ray J."/>
            <person name="Price M."/>
            <person name="Deutschbauer A."/>
        </authorList>
    </citation>
    <scope>NUCLEOTIDE SEQUENCE [LARGE SCALE GENOMIC DNA]</scope>
    <source>
        <strain evidence="3">FW300-N1B4</strain>
    </source>
</reference>
<dbReference type="OrthoDB" id="7033705at2"/>
<feature type="region of interest" description="Disordered" evidence="1">
    <location>
        <begin position="220"/>
        <end position="242"/>
    </location>
</feature>
<evidence type="ECO:0000256" key="1">
    <source>
        <dbReference type="SAM" id="MobiDB-lite"/>
    </source>
</evidence>
<dbReference type="RefSeq" id="WP_063340455.1">
    <property type="nucleotide sequence ID" value="NZ_LUKJ01000002.1"/>
</dbReference>
<evidence type="ECO:0000313" key="2">
    <source>
        <dbReference type="EMBL" id="KZN20410.1"/>
    </source>
</evidence>
<accession>A0A166QK62</accession>
<name>A0A166QK62_PSEFL</name>
<sequence>MNQEPKFYAIDGPSAYPEDVGTDDRIEMANGALFVHLNGSRSKLIGLQSLDFLISQLEAIRTETFGAKIASEQSVPVNWVPCTPAWLEGGGDCACAPRLPGNPGSGTSHYHPALAPQVVEPEGWHLVPIQATRAMTEAAELAGTQGGSSNSWILGKMWQAMLEVAPKWPGAALHSNRYGLDAGYFTRKLMRMVRDIGDFKPAEMARELARMSKTADADVLAEPEFTNPASTKLGDAEAASHE</sequence>
<comment type="caution">
    <text evidence="2">The sequence shown here is derived from an EMBL/GenBank/DDBJ whole genome shotgun (WGS) entry which is preliminary data.</text>
</comment>
<reference evidence="2 3" key="2">
    <citation type="journal article" date="2018" name="Nature">
        <title>Mutant phenotypes for thousands of bacterial genes of unknown function.</title>
        <authorList>
            <person name="Price M.N."/>
            <person name="Wetmore K.M."/>
            <person name="Waters R.J."/>
            <person name="Callaghan M."/>
            <person name="Ray J."/>
            <person name="Liu H."/>
            <person name="Kuehl J.V."/>
            <person name="Melnyk R.A."/>
            <person name="Lamson J.S."/>
            <person name="Suh Y."/>
            <person name="Carlson H.K."/>
            <person name="Esquivel Z."/>
            <person name="Sadeeshkumar H."/>
            <person name="Chakraborty R."/>
            <person name="Zane G.M."/>
            <person name="Rubin B.E."/>
            <person name="Wall J.D."/>
            <person name="Visel A."/>
            <person name="Bristow J."/>
            <person name="Blow M.J."/>
            <person name="Arkin A.P."/>
            <person name="Deutschbauer A.M."/>
        </authorList>
    </citation>
    <scope>NUCLEOTIDE SEQUENCE [LARGE SCALE GENOMIC DNA]</scope>
    <source>
        <strain evidence="2 3">FW300-N1B4</strain>
    </source>
</reference>
<proteinExistence type="predicted"/>
<evidence type="ECO:0000313" key="3">
    <source>
        <dbReference type="Proteomes" id="UP000076489"/>
    </source>
</evidence>